<keyword evidence="5" id="KW-0143">Chaperone</keyword>
<keyword evidence="1" id="KW-0547">Nucleotide-binding</keyword>
<evidence type="ECO:0000256" key="6">
    <source>
        <dbReference type="ARBA" id="ARBA00034320"/>
    </source>
</evidence>
<sequence>MRTKVPKHSALVFCFNRLPWMASIKTVEANAYFPSYLSFKLMSSEDIPTLVEADDGDDEKMDKVPVTIVTGFLGAGKTTLINYVLTAAHGKRIAVILNDFGEGSAAESMVTLRENSNGLFEEWLELRNGCLCCSLKDPGVKAIEKLMKNRGKFDYILLETTGLADPGPIGALFWLDESLCSQIALDGIVTLLDAKYCLQTLNFIAFSTIFDDLRPSFIPRKPHLDHAITTITMEEGFHLNRKKFEDFLEKLQWEKSVRNSSNVVMEVMRIKGIIHFTGDAVPSSVQCVNELYDIFLISSSGAEKLGPIGVRLVFIGRNLDRSVLLSYIKTCQ</sequence>
<gene>
    <name evidence="10" type="ORF">TASK_LOCUS6340</name>
</gene>
<dbReference type="GO" id="GO:0005737">
    <property type="term" value="C:cytoplasm"/>
    <property type="evidence" value="ECO:0007669"/>
    <property type="project" value="TreeGrafter"/>
</dbReference>
<dbReference type="PANTHER" id="PTHR13748:SF31">
    <property type="entry name" value="ZINC-REGULATED GTPASE METALLOPROTEIN ACTIVATOR 1A-RELATED"/>
    <property type="match status" value="1"/>
</dbReference>
<dbReference type="WBParaSite" id="TASK_0000633901-mRNA-1">
    <property type="protein sequence ID" value="TASK_0000633901-mRNA-1"/>
    <property type="gene ID" value="TASK_0000633901"/>
</dbReference>
<dbReference type="Proteomes" id="UP000282613">
    <property type="component" value="Unassembled WGS sequence"/>
</dbReference>
<dbReference type="SUPFAM" id="SSF90002">
    <property type="entry name" value="Hypothetical protein YjiA, C-terminal domain"/>
    <property type="match status" value="1"/>
</dbReference>
<evidence type="ECO:0000256" key="2">
    <source>
        <dbReference type="ARBA" id="ARBA00022801"/>
    </source>
</evidence>
<reference evidence="12" key="1">
    <citation type="submission" date="2017-02" db="UniProtKB">
        <authorList>
            <consortium name="WormBaseParasite"/>
        </authorList>
    </citation>
    <scope>IDENTIFICATION</scope>
</reference>
<evidence type="ECO:0000256" key="7">
    <source>
        <dbReference type="ARBA" id="ARBA00049117"/>
    </source>
</evidence>
<dbReference type="InterPro" id="IPR036627">
    <property type="entry name" value="CobW-likC_sf"/>
</dbReference>
<evidence type="ECO:0000259" key="8">
    <source>
        <dbReference type="Pfam" id="PF02492"/>
    </source>
</evidence>
<keyword evidence="3" id="KW-0862">Zinc</keyword>
<feature type="domain" description="CobW C-terminal" evidence="9">
    <location>
        <begin position="228"/>
        <end position="331"/>
    </location>
</feature>
<evidence type="ECO:0000256" key="4">
    <source>
        <dbReference type="ARBA" id="ARBA00023134"/>
    </source>
</evidence>
<dbReference type="GO" id="GO:0016787">
    <property type="term" value="F:hydrolase activity"/>
    <property type="evidence" value="ECO:0007669"/>
    <property type="project" value="UniProtKB-KW"/>
</dbReference>
<reference evidence="10 11" key="2">
    <citation type="submission" date="2018-11" db="EMBL/GenBank/DDBJ databases">
        <authorList>
            <consortium name="Pathogen Informatics"/>
        </authorList>
    </citation>
    <scope>NUCLEOTIDE SEQUENCE [LARGE SCALE GENOMIC DNA]</scope>
</reference>
<dbReference type="Gene3D" id="3.30.1220.10">
    <property type="entry name" value="CobW-like, C-terminal domain"/>
    <property type="match status" value="1"/>
</dbReference>
<dbReference type="InterPro" id="IPR027417">
    <property type="entry name" value="P-loop_NTPase"/>
</dbReference>
<dbReference type="SUPFAM" id="SSF52540">
    <property type="entry name" value="P-loop containing nucleoside triphosphate hydrolases"/>
    <property type="match status" value="1"/>
</dbReference>
<evidence type="ECO:0000313" key="11">
    <source>
        <dbReference type="Proteomes" id="UP000282613"/>
    </source>
</evidence>
<dbReference type="Pfam" id="PF07683">
    <property type="entry name" value="CobW_C"/>
    <property type="match status" value="1"/>
</dbReference>
<evidence type="ECO:0000313" key="10">
    <source>
        <dbReference type="EMBL" id="VDK36521.1"/>
    </source>
</evidence>
<evidence type="ECO:0000256" key="5">
    <source>
        <dbReference type="ARBA" id="ARBA00023186"/>
    </source>
</evidence>
<dbReference type="PANTHER" id="PTHR13748">
    <property type="entry name" value="COBW-RELATED"/>
    <property type="match status" value="1"/>
</dbReference>
<evidence type="ECO:0000259" key="9">
    <source>
        <dbReference type="Pfam" id="PF07683"/>
    </source>
</evidence>
<dbReference type="OrthoDB" id="258627at2759"/>
<accession>A0A0R3W7R5</accession>
<keyword evidence="4" id="KW-0342">GTP-binding</keyword>
<keyword evidence="11" id="KW-1185">Reference proteome</keyword>
<dbReference type="Gene3D" id="3.40.50.300">
    <property type="entry name" value="P-loop containing nucleotide triphosphate hydrolases"/>
    <property type="match status" value="1"/>
</dbReference>
<dbReference type="CDD" id="cd03112">
    <property type="entry name" value="CobW-like"/>
    <property type="match status" value="1"/>
</dbReference>
<comment type="catalytic activity">
    <reaction evidence="7">
        <text>GTP + H2O = GDP + phosphate + H(+)</text>
        <dbReference type="Rhea" id="RHEA:19669"/>
        <dbReference type="ChEBI" id="CHEBI:15377"/>
        <dbReference type="ChEBI" id="CHEBI:15378"/>
        <dbReference type="ChEBI" id="CHEBI:37565"/>
        <dbReference type="ChEBI" id="CHEBI:43474"/>
        <dbReference type="ChEBI" id="CHEBI:58189"/>
    </reaction>
    <physiologicalReaction direction="left-to-right" evidence="7">
        <dbReference type="Rhea" id="RHEA:19670"/>
    </physiologicalReaction>
</comment>
<dbReference type="Pfam" id="PF02492">
    <property type="entry name" value="cobW"/>
    <property type="match status" value="1"/>
</dbReference>
<dbReference type="EMBL" id="UYRS01018490">
    <property type="protein sequence ID" value="VDK36521.1"/>
    <property type="molecule type" value="Genomic_DNA"/>
</dbReference>
<keyword evidence="2" id="KW-0378">Hydrolase</keyword>
<evidence type="ECO:0000313" key="12">
    <source>
        <dbReference type="WBParaSite" id="TASK_0000633901-mRNA-1"/>
    </source>
</evidence>
<dbReference type="GO" id="GO:0005525">
    <property type="term" value="F:GTP binding"/>
    <property type="evidence" value="ECO:0007669"/>
    <property type="project" value="UniProtKB-KW"/>
</dbReference>
<dbReference type="STRING" id="60517.A0A0R3W7R5"/>
<protein>
    <submittedName>
        <fullName evidence="12">CobW domain-containing protein</fullName>
    </submittedName>
</protein>
<dbReference type="InterPro" id="IPR051316">
    <property type="entry name" value="Zinc-reg_GTPase_activator"/>
</dbReference>
<comment type="similarity">
    <text evidence="6">Belongs to the SIMIBI class G3E GTPase family. ZNG1 subfamily.</text>
</comment>
<dbReference type="InterPro" id="IPR011629">
    <property type="entry name" value="CobW-like_C"/>
</dbReference>
<feature type="domain" description="CobW/HypB/UreG nucleotide-binding" evidence="8">
    <location>
        <begin position="65"/>
        <end position="198"/>
    </location>
</feature>
<proteinExistence type="inferred from homology"/>
<organism evidence="12">
    <name type="scientific">Taenia asiatica</name>
    <name type="common">Asian tapeworm</name>
    <dbReference type="NCBI Taxonomy" id="60517"/>
    <lineage>
        <taxon>Eukaryota</taxon>
        <taxon>Metazoa</taxon>
        <taxon>Spiralia</taxon>
        <taxon>Lophotrochozoa</taxon>
        <taxon>Platyhelminthes</taxon>
        <taxon>Cestoda</taxon>
        <taxon>Eucestoda</taxon>
        <taxon>Cyclophyllidea</taxon>
        <taxon>Taeniidae</taxon>
        <taxon>Taenia</taxon>
    </lineage>
</organism>
<dbReference type="AlphaFoldDB" id="A0A0R3W7R5"/>
<evidence type="ECO:0000256" key="1">
    <source>
        <dbReference type="ARBA" id="ARBA00022741"/>
    </source>
</evidence>
<dbReference type="InterPro" id="IPR003495">
    <property type="entry name" value="CobW/HypB/UreG_nucleotide-bd"/>
</dbReference>
<evidence type="ECO:0000256" key="3">
    <source>
        <dbReference type="ARBA" id="ARBA00022833"/>
    </source>
</evidence>
<name>A0A0R3W7R5_TAEAS</name>